<feature type="signal peptide" evidence="1">
    <location>
        <begin position="1"/>
        <end position="19"/>
    </location>
</feature>
<proteinExistence type="predicted"/>
<accession>A0ABV6BST3</accession>
<keyword evidence="1" id="KW-0732">Signal</keyword>
<dbReference type="SUPFAM" id="SSF52833">
    <property type="entry name" value="Thioredoxin-like"/>
    <property type="match status" value="1"/>
</dbReference>
<dbReference type="Gene3D" id="3.40.30.10">
    <property type="entry name" value="Glutaredoxin"/>
    <property type="match status" value="1"/>
</dbReference>
<dbReference type="Proteomes" id="UP001589734">
    <property type="component" value="Unassembled WGS sequence"/>
</dbReference>
<organism evidence="2 3">
    <name type="scientific">Flavobacterium procerum</name>
    <dbReference type="NCBI Taxonomy" id="1455569"/>
    <lineage>
        <taxon>Bacteria</taxon>
        <taxon>Pseudomonadati</taxon>
        <taxon>Bacteroidota</taxon>
        <taxon>Flavobacteriia</taxon>
        <taxon>Flavobacteriales</taxon>
        <taxon>Flavobacteriaceae</taxon>
        <taxon>Flavobacterium</taxon>
    </lineage>
</organism>
<evidence type="ECO:0000313" key="2">
    <source>
        <dbReference type="EMBL" id="MFC0078501.1"/>
    </source>
</evidence>
<comment type="caution">
    <text evidence="2">The sequence shown here is derived from an EMBL/GenBank/DDBJ whole genome shotgun (WGS) entry which is preliminary data.</text>
</comment>
<dbReference type="EMBL" id="JBHLYW010000010">
    <property type="protein sequence ID" value="MFC0078501.1"/>
    <property type="molecule type" value="Genomic_DNA"/>
</dbReference>
<name>A0ABV6BST3_9FLAO</name>
<reference evidence="2 3" key="1">
    <citation type="submission" date="2024-09" db="EMBL/GenBank/DDBJ databases">
        <authorList>
            <person name="Sun Q."/>
            <person name="Mori K."/>
        </authorList>
    </citation>
    <scope>NUCLEOTIDE SEQUENCE [LARGE SCALE GENOMIC DNA]</scope>
    <source>
        <strain evidence="2 3">CGMCC 1.12926</strain>
    </source>
</reference>
<dbReference type="RefSeq" id="WP_379684545.1">
    <property type="nucleotide sequence ID" value="NZ_JBHLYW010000010.1"/>
</dbReference>
<protein>
    <submittedName>
        <fullName evidence="2">Thioredoxin family protein</fullName>
    </submittedName>
</protein>
<evidence type="ECO:0000256" key="1">
    <source>
        <dbReference type="SAM" id="SignalP"/>
    </source>
</evidence>
<evidence type="ECO:0000313" key="3">
    <source>
        <dbReference type="Proteomes" id="UP001589734"/>
    </source>
</evidence>
<keyword evidence="3" id="KW-1185">Reference proteome</keyword>
<feature type="chain" id="PRO_5045061334" evidence="1">
    <location>
        <begin position="20"/>
        <end position="149"/>
    </location>
</feature>
<dbReference type="InterPro" id="IPR036249">
    <property type="entry name" value="Thioredoxin-like_sf"/>
</dbReference>
<sequence length="149" mass="16571">MTQKLLILLLFLGSPFAHAQSLVWKTDMNDAIMLGVEQKKPLLIFFTAAGMPQNIQNEIFSTPDFAVWSRDNVILVRLDLSDQNISSTAMEQNVRLKTAFGVEELPQVCFAIASVKKGKTTFNKLGLMPYKPGGAKSWISQSNLILNPE</sequence>
<gene>
    <name evidence="2" type="ORF">ACFFLS_15730</name>
</gene>